<dbReference type="RefSeq" id="WP_230843364.1">
    <property type="nucleotide sequence ID" value="NZ_CP063845.1"/>
</dbReference>
<evidence type="ECO:0000256" key="1">
    <source>
        <dbReference type="SAM" id="SignalP"/>
    </source>
</evidence>
<protein>
    <submittedName>
        <fullName evidence="2">Uncharacterized protein</fullName>
    </submittedName>
</protein>
<evidence type="ECO:0000313" key="2">
    <source>
        <dbReference type="EMBL" id="UFP96120.1"/>
    </source>
</evidence>
<dbReference type="EMBL" id="CP063845">
    <property type="protein sequence ID" value="UFP96120.1"/>
    <property type="molecule type" value="Genomic_DNA"/>
</dbReference>
<keyword evidence="3" id="KW-1185">Reference proteome</keyword>
<accession>A0ABY3PR32</accession>
<reference evidence="2 3" key="1">
    <citation type="journal article" date="2021" name="Genome Biol. Evol.">
        <title>Complete Genome Sequencing of a Novel Gloeobacter Species from a Waterfall Cave in Mexico.</title>
        <authorList>
            <person name="Saw J.H."/>
            <person name="Cardona T."/>
            <person name="Montejano G."/>
        </authorList>
    </citation>
    <scope>NUCLEOTIDE SEQUENCE [LARGE SCALE GENOMIC DNA]</scope>
    <source>
        <strain evidence="2">MG652769</strain>
    </source>
</reference>
<keyword evidence="1" id="KW-0732">Signal</keyword>
<organism evidence="2 3">
    <name type="scientific">Gloeobacter morelensis MG652769</name>
    <dbReference type="NCBI Taxonomy" id="2781736"/>
    <lineage>
        <taxon>Bacteria</taxon>
        <taxon>Bacillati</taxon>
        <taxon>Cyanobacteriota</taxon>
        <taxon>Cyanophyceae</taxon>
        <taxon>Gloeobacterales</taxon>
        <taxon>Gloeobacteraceae</taxon>
        <taxon>Gloeobacter</taxon>
        <taxon>Gloeobacter morelensis</taxon>
    </lineage>
</organism>
<evidence type="ECO:0000313" key="3">
    <source>
        <dbReference type="Proteomes" id="UP001054846"/>
    </source>
</evidence>
<dbReference type="Proteomes" id="UP001054846">
    <property type="component" value="Chromosome"/>
</dbReference>
<name>A0ABY3PR32_9CYAN</name>
<feature type="chain" id="PRO_5047468741" evidence="1">
    <location>
        <begin position="26"/>
        <end position="210"/>
    </location>
</feature>
<gene>
    <name evidence="2" type="ORF">ISF26_07895</name>
</gene>
<proteinExistence type="predicted"/>
<feature type="signal peptide" evidence="1">
    <location>
        <begin position="1"/>
        <end position="25"/>
    </location>
</feature>
<sequence length="210" mass="21548">MKRSLLSLAVVGLVGATGAFLPVQAQQYSQYEYNRGGNRQFDVGVTRLAPGTIVPVSPADQQGTVYLDPGTAKLTSMVIAEDVYDANGNIALPAGTEIRGTFKPVKGGLRFFADSASINGRYYTMRASSRVLKDIKDPRQTSAGNIAADAGIGAAGGALVGSLFGGAGWGALGGAIAGTAIGNAGASQVVVISDNDPVDLRLEAPLTLRY</sequence>